<sequence length="157" mass="18015">MVSLRFFKDLDFGELNYSLNENQLQYTSMVEKALKRIEERNDGKEFPVTIFKDEKPAGFFVLDFGEDKLDLTENEESVLLRSLSINPCLQGKGIGNTAMQKVDSFVRENFPDCSEIVLAVNQKNISAYHIYLKAGYLYDGKTRIGRSGPQYLMHKKI</sequence>
<dbReference type="GO" id="GO:0016747">
    <property type="term" value="F:acyltransferase activity, transferring groups other than amino-acyl groups"/>
    <property type="evidence" value="ECO:0007669"/>
    <property type="project" value="InterPro"/>
</dbReference>
<reference evidence="2 3" key="1">
    <citation type="submission" date="2020-08" db="EMBL/GenBank/DDBJ databases">
        <title>Functional genomics of gut bacteria from endangered species of beetles.</title>
        <authorList>
            <person name="Carlos-Shanley C."/>
        </authorList>
    </citation>
    <scope>NUCLEOTIDE SEQUENCE [LARGE SCALE GENOMIC DNA]</scope>
    <source>
        <strain evidence="2 3">S00136</strain>
    </source>
</reference>
<keyword evidence="3" id="KW-1185">Reference proteome</keyword>
<gene>
    <name evidence="2" type="ORF">HNP36_003434</name>
</gene>
<evidence type="ECO:0000313" key="3">
    <source>
        <dbReference type="Proteomes" id="UP000589738"/>
    </source>
</evidence>
<evidence type="ECO:0000259" key="1">
    <source>
        <dbReference type="PROSITE" id="PS51186"/>
    </source>
</evidence>
<dbReference type="SUPFAM" id="SSF55729">
    <property type="entry name" value="Acyl-CoA N-acyltransferases (Nat)"/>
    <property type="match status" value="1"/>
</dbReference>
<proteinExistence type="predicted"/>
<evidence type="ECO:0000313" key="2">
    <source>
        <dbReference type="EMBL" id="MBB6372342.1"/>
    </source>
</evidence>
<organism evidence="2 3">
    <name type="scientific">Chryseobacterium shigense</name>
    <dbReference type="NCBI Taxonomy" id="297244"/>
    <lineage>
        <taxon>Bacteria</taxon>
        <taxon>Pseudomonadati</taxon>
        <taxon>Bacteroidota</taxon>
        <taxon>Flavobacteriia</taxon>
        <taxon>Flavobacteriales</taxon>
        <taxon>Weeksellaceae</taxon>
        <taxon>Chryseobacterium group</taxon>
        <taxon>Chryseobacterium</taxon>
    </lineage>
</organism>
<comment type="caution">
    <text evidence="2">The sequence shown here is derived from an EMBL/GenBank/DDBJ whole genome shotgun (WGS) entry which is preliminary data.</text>
</comment>
<name>A0A841NJV2_9FLAO</name>
<dbReference type="Proteomes" id="UP000589738">
    <property type="component" value="Unassembled WGS sequence"/>
</dbReference>
<dbReference type="PROSITE" id="PS51186">
    <property type="entry name" value="GNAT"/>
    <property type="match status" value="1"/>
</dbReference>
<dbReference type="InterPro" id="IPR016181">
    <property type="entry name" value="Acyl_CoA_acyltransferase"/>
</dbReference>
<accession>A0A841NJV2</accession>
<dbReference type="Gene3D" id="3.40.630.30">
    <property type="match status" value="1"/>
</dbReference>
<dbReference type="EMBL" id="JACHLC010000005">
    <property type="protein sequence ID" value="MBB6372342.1"/>
    <property type="molecule type" value="Genomic_DNA"/>
</dbReference>
<dbReference type="Pfam" id="PF00583">
    <property type="entry name" value="Acetyltransf_1"/>
    <property type="match status" value="1"/>
</dbReference>
<dbReference type="AlphaFoldDB" id="A0A841NJV2"/>
<dbReference type="RefSeq" id="WP_184166570.1">
    <property type="nucleotide sequence ID" value="NZ_JACHLC010000005.1"/>
</dbReference>
<protein>
    <submittedName>
        <fullName evidence="2">RimJ/RimL family protein N-acetyltransferase</fullName>
    </submittedName>
</protein>
<dbReference type="InterPro" id="IPR000182">
    <property type="entry name" value="GNAT_dom"/>
</dbReference>
<keyword evidence="2" id="KW-0808">Transferase</keyword>
<feature type="domain" description="N-acetyltransferase" evidence="1">
    <location>
        <begin position="5"/>
        <end position="157"/>
    </location>
</feature>